<proteinExistence type="predicted"/>
<feature type="compositionally biased region" description="Polar residues" evidence="1">
    <location>
        <begin position="538"/>
        <end position="550"/>
    </location>
</feature>
<protein>
    <submittedName>
        <fullName evidence="2">Uncharacterized protein</fullName>
    </submittedName>
</protein>
<dbReference type="Gramene" id="Psat05G0396800-T1">
    <property type="protein sequence ID" value="KAI5407922.1"/>
    <property type="gene ID" value="KIW84_053968"/>
</dbReference>
<gene>
    <name evidence="2" type="ORF">KIW84_053968</name>
</gene>
<dbReference type="AlphaFoldDB" id="A0A9D4WU33"/>
<dbReference type="OrthoDB" id="1436136at2759"/>
<sequence>MACPQKDGSNTTHPLFAQEWLDFEGQQPERDLQSEVFETLQNQNNVLGSTPLYDLDGLGRQIATQNQVQTSELIPTSSNYTNNVVQDFSMYQSSQSSMMQNVFYPQSQMLMHPNFYEPQMFTANPVMNYQTAQSSRLEHQNQDYNQIHAPNIRGPQYAPNYIIPSQDQLLTTPVYQATQSPQMLADSYSQFQLPSQQTFSLEDINTRHPVLVHSQENTSQVIASSGNIQHNVFSPMQQLSMHPALMHSQENTSQVIASSGNIQHNVFSPMQQLSMHPALVHSQENTSQVIGSGGHIHHNVFSPMQQLPMFPNRPDQMIYNVGMSNSNFQPQNAPLHEPTTLSFGIPTSEELSLRILGHSDKGPTEENSLRKAEIAEQRNNEVRSQVVSWDEVPRNTQIASCNEVPANSQIVSLDEVLANSQNISWDEILANIETVSRNEVHANQRNKGKGKLLESPSTGLEHRNKNQLVSPNICDSQDSPNNMPPQMMQQVAPVATTDGVQANQCDKGKLPESPSTRIHSGTIKRITYIIPNQTVTVVPSSSPATQQNQREMVVNQKVDDPAKQGKKENEPVLPKRRGRPPKPRGQGGNNVSKITKKQKTGSSSAVSGNAETISTPQQQQMTHGNVSNVSNVQTRRKYENAIFHKDCDGPLDPHLKKFKDIFEANE</sequence>
<feature type="region of interest" description="Disordered" evidence="1">
    <location>
        <begin position="538"/>
        <end position="633"/>
    </location>
</feature>
<dbReference type="Proteomes" id="UP001058974">
    <property type="component" value="Chromosome 5"/>
</dbReference>
<keyword evidence="3" id="KW-1185">Reference proteome</keyword>
<evidence type="ECO:0000313" key="2">
    <source>
        <dbReference type="EMBL" id="KAI5407922.1"/>
    </source>
</evidence>
<reference evidence="2 3" key="1">
    <citation type="journal article" date="2022" name="Nat. Genet.">
        <title>Improved pea reference genome and pan-genome highlight genomic features and evolutionary characteristics.</title>
        <authorList>
            <person name="Yang T."/>
            <person name="Liu R."/>
            <person name="Luo Y."/>
            <person name="Hu S."/>
            <person name="Wang D."/>
            <person name="Wang C."/>
            <person name="Pandey M.K."/>
            <person name="Ge S."/>
            <person name="Xu Q."/>
            <person name="Li N."/>
            <person name="Li G."/>
            <person name="Huang Y."/>
            <person name="Saxena R.K."/>
            <person name="Ji Y."/>
            <person name="Li M."/>
            <person name="Yan X."/>
            <person name="He Y."/>
            <person name="Liu Y."/>
            <person name="Wang X."/>
            <person name="Xiang C."/>
            <person name="Varshney R.K."/>
            <person name="Ding H."/>
            <person name="Gao S."/>
            <person name="Zong X."/>
        </authorList>
    </citation>
    <scope>NUCLEOTIDE SEQUENCE [LARGE SCALE GENOMIC DNA]</scope>
    <source>
        <strain evidence="2 3">cv. Zhongwan 6</strain>
    </source>
</reference>
<accession>A0A9D4WU33</accession>
<organism evidence="2 3">
    <name type="scientific">Pisum sativum</name>
    <name type="common">Garden pea</name>
    <name type="synonym">Lathyrus oleraceus</name>
    <dbReference type="NCBI Taxonomy" id="3888"/>
    <lineage>
        <taxon>Eukaryota</taxon>
        <taxon>Viridiplantae</taxon>
        <taxon>Streptophyta</taxon>
        <taxon>Embryophyta</taxon>
        <taxon>Tracheophyta</taxon>
        <taxon>Spermatophyta</taxon>
        <taxon>Magnoliopsida</taxon>
        <taxon>eudicotyledons</taxon>
        <taxon>Gunneridae</taxon>
        <taxon>Pentapetalae</taxon>
        <taxon>rosids</taxon>
        <taxon>fabids</taxon>
        <taxon>Fabales</taxon>
        <taxon>Fabaceae</taxon>
        <taxon>Papilionoideae</taxon>
        <taxon>50 kb inversion clade</taxon>
        <taxon>NPAAA clade</taxon>
        <taxon>Hologalegina</taxon>
        <taxon>IRL clade</taxon>
        <taxon>Fabeae</taxon>
        <taxon>Lathyrus</taxon>
    </lineage>
</organism>
<name>A0A9D4WU33_PEA</name>
<feature type="compositionally biased region" description="Basic and acidic residues" evidence="1">
    <location>
        <begin position="557"/>
        <end position="570"/>
    </location>
</feature>
<evidence type="ECO:0000256" key="1">
    <source>
        <dbReference type="SAM" id="MobiDB-lite"/>
    </source>
</evidence>
<comment type="caution">
    <text evidence="2">The sequence shown here is derived from an EMBL/GenBank/DDBJ whole genome shotgun (WGS) entry which is preliminary data.</text>
</comment>
<evidence type="ECO:0000313" key="3">
    <source>
        <dbReference type="Proteomes" id="UP001058974"/>
    </source>
</evidence>
<feature type="compositionally biased region" description="Polar residues" evidence="1">
    <location>
        <begin position="600"/>
        <end position="633"/>
    </location>
</feature>
<dbReference type="EMBL" id="JAMSHJ010000005">
    <property type="protein sequence ID" value="KAI5407922.1"/>
    <property type="molecule type" value="Genomic_DNA"/>
</dbReference>